<dbReference type="Pfam" id="PF01794">
    <property type="entry name" value="Ferric_reduct"/>
    <property type="match status" value="1"/>
</dbReference>
<evidence type="ECO:0000256" key="1">
    <source>
        <dbReference type="ARBA" id="ARBA00004141"/>
    </source>
</evidence>
<keyword evidence="4 7" id="KW-1133">Transmembrane helix</keyword>
<evidence type="ECO:0000313" key="9">
    <source>
        <dbReference type="EMBL" id="PNU04365.1"/>
    </source>
</evidence>
<dbReference type="HAMAP" id="MF_01207">
    <property type="entry name" value="MsrQ"/>
    <property type="match status" value="1"/>
</dbReference>
<evidence type="ECO:0000256" key="7">
    <source>
        <dbReference type="HAMAP-Rule" id="MF_01207"/>
    </source>
</evidence>
<keyword evidence="10" id="KW-1185">Reference proteome</keyword>
<reference evidence="9 10" key="1">
    <citation type="submission" date="2016-05" db="EMBL/GenBank/DDBJ databases">
        <title>Complete genome sequence of Novosphingobium guangzhouense SA925(T).</title>
        <authorList>
            <person name="Sha S."/>
        </authorList>
    </citation>
    <scope>NUCLEOTIDE SEQUENCE [LARGE SCALE GENOMIC DNA]</scope>
    <source>
        <strain evidence="9 10">SA925</strain>
    </source>
</reference>
<comment type="subcellular location">
    <subcellularLocation>
        <location evidence="7">Cell membrane</location>
        <topology evidence="7">Multi-pass membrane protein</topology>
    </subcellularLocation>
    <subcellularLocation>
        <location evidence="1">Membrane</location>
        <topology evidence="1">Multi-pass membrane protein</topology>
    </subcellularLocation>
</comment>
<feature type="transmembrane region" description="Helical" evidence="7">
    <location>
        <begin position="79"/>
        <end position="97"/>
    </location>
</feature>
<keyword evidence="7" id="KW-0479">Metal-binding</keyword>
<dbReference type="GO" id="GO:0009055">
    <property type="term" value="F:electron transfer activity"/>
    <property type="evidence" value="ECO:0007669"/>
    <property type="project" value="UniProtKB-UniRule"/>
</dbReference>
<comment type="subunit">
    <text evidence="7">Heterodimer of a catalytic subunit (MsrP) and a heme-binding subunit (MsrQ).</text>
</comment>
<feature type="transmembrane region" description="Helical" evidence="7">
    <location>
        <begin position="172"/>
        <end position="192"/>
    </location>
</feature>
<dbReference type="PANTHER" id="PTHR36964:SF1">
    <property type="entry name" value="PROTEIN-METHIONINE-SULFOXIDE REDUCTASE HEME-BINDING SUBUNIT MSRQ"/>
    <property type="match status" value="1"/>
</dbReference>
<keyword evidence="6 7" id="KW-0472">Membrane</keyword>
<dbReference type="InterPro" id="IPR013130">
    <property type="entry name" value="Fe3_Rdtase_TM_dom"/>
</dbReference>
<dbReference type="Proteomes" id="UP000236327">
    <property type="component" value="Unassembled WGS sequence"/>
</dbReference>
<dbReference type="GO" id="GO:0030091">
    <property type="term" value="P:protein repair"/>
    <property type="evidence" value="ECO:0007669"/>
    <property type="project" value="UniProtKB-UniRule"/>
</dbReference>
<keyword evidence="3 7" id="KW-0812">Transmembrane</keyword>
<evidence type="ECO:0000259" key="8">
    <source>
        <dbReference type="Pfam" id="PF01794"/>
    </source>
</evidence>
<keyword evidence="7" id="KW-0349">Heme</keyword>
<comment type="caution">
    <text evidence="9">The sequence shown here is derived from an EMBL/GenBank/DDBJ whole genome shotgun (WGS) entry which is preliminary data.</text>
</comment>
<evidence type="ECO:0000256" key="2">
    <source>
        <dbReference type="ARBA" id="ARBA00022448"/>
    </source>
</evidence>
<dbReference type="EMBL" id="LYMM01000036">
    <property type="protein sequence ID" value="PNU04365.1"/>
    <property type="molecule type" value="Genomic_DNA"/>
</dbReference>
<comment type="cofactor">
    <cofactor evidence="7">
        <name>heme b</name>
        <dbReference type="ChEBI" id="CHEBI:60344"/>
    </cofactor>
    <text evidence="7">Binds 1 heme b (iron(II)-protoporphyrin IX) group per subunit.</text>
</comment>
<feature type="domain" description="Ferric oxidoreductase" evidence="8">
    <location>
        <begin position="46"/>
        <end position="161"/>
    </location>
</feature>
<feature type="transmembrane region" description="Helical" evidence="7">
    <location>
        <begin position="149"/>
        <end position="166"/>
    </location>
</feature>
<feature type="transmembrane region" description="Helical" evidence="7">
    <location>
        <begin position="117"/>
        <end position="137"/>
    </location>
</feature>
<protein>
    <recommendedName>
        <fullName evidence="7">Protein-methionine-sulfoxide reductase heme-binding subunit MsrQ</fullName>
    </recommendedName>
    <alternativeName>
        <fullName evidence="7">Flavocytochrome MsrQ</fullName>
    </alternativeName>
</protein>
<evidence type="ECO:0000313" key="10">
    <source>
        <dbReference type="Proteomes" id="UP000236327"/>
    </source>
</evidence>
<evidence type="ECO:0000256" key="5">
    <source>
        <dbReference type="ARBA" id="ARBA00023004"/>
    </source>
</evidence>
<dbReference type="OrthoDB" id="9788328at2"/>
<keyword evidence="7" id="KW-0285">Flavoprotein</keyword>
<keyword evidence="2 7" id="KW-0813">Transport</keyword>
<dbReference type="GO" id="GO:0010181">
    <property type="term" value="F:FMN binding"/>
    <property type="evidence" value="ECO:0007669"/>
    <property type="project" value="UniProtKB-UniRule"/>
</dbReference>
<comment type="function">
    <text evidence="7">Part of the MsrPQ system that repairs oxidized periplasmic proteins containing methionine sulfoxide residues (Met-O), using respiratory chain electrons. Thus protects these proteins from oxidative-stress damage caused by reactive species of oxygen and chlorine generated by the host defense mechanisms. MsrPQ is essential for the maintenance of envelope integrity under bleach stress, rescuing a wide series of structurally unrelated periplasmic proteins from methionine oxidation. MsrQ provides electrons for reduction to the reductase catalytic subunit MsrP, using the quinone pool of the respiratory chain.</text>
</comment>
<organism evidence="9 10">
    <name type="scientific">Novosphingobium guangzhouense</name>
    <dbReference type="NCBI Taxonomy" id="1850347"/>
    <lineage>
        <taxon>Bacteria</taxon>
        <taxon>Pseudomonadati</taxon>
        <taxon>Pseudomonadota</taxon>
        <taxon>Alphaproteobacteria</taxon>
        <taxon>Sphingomonadales</taxon>
        <taxon>Sphingomonadaceae</taxon>
        <taxon>Novosphingobium</taxon>
    </lineage>
</organism>
<dbReference type="GO" id="GO:0005886">
    <property type="term" value="C:plasma membrane"/>
    <property type="evidence" value="ECO:0007669"/>
    <property type="project" value="UniProtKB-SubCell"/>
</dbReference>
<feature type="transmembrane region" description="Helical" evidence="7">
    <location>
        <begin position="49"/>
        <end position="67"/>
    </location>
</feature>
<comment type="similarity">
    <text evidence="7">Belongs to the MsrQ family.</text>
</comment>
<keyword evidence="7" id="KW-0288">FMN</keyword>
<dbReference type="GO" id="GO:0016679">
    <property type="term" value="F:oxidoreductase activity, acting on diphenols and related substances as donors"/>
    <property type="evidence" value="ECO:0007669"/>
    <property type="project" value="TreeGrafter"/>
</dbReference>
<dbReference type="RefSeq" id="WP_103096308.1">
    <property type="nucleotide sequence ID" value="NZ_LYMM01000036.1"/>
</dbReference>
<gene>
    <name evidence="7" type="primary">msrQ</name>
    <name evidence="9" type="ORF">A8V01_20470</name>
</gene>
<keyword evidence="7" id="KW-0249">Electron transport</keyword>
<sequence>MARANAARLESPAVWALCAAPLLLIFYWGFTSQLTANPVEFVLRDLGLWGLRFLCLTLAVTLLAKYANLPWLMRYRRRIGLWAFAYVALHLTVYLGAAHEFDWAEIGADIAKRPYITIGMAAFALLIPLAVTSAAAVRRRMKPRSWRALHRLVYVIAIMGVAHYFLLVKADIRSPLLYAAIVATLLGARLVASARPRKARAAG</sequence>
<keyword evidence="5 7" id="KW-0408">Iron</keyword>
<dbReference type="GO" id="GO:0020037">
    <property type="term" value="F:heme binding"/>
    <property type="evidence" value="ECO:0007669"/>
    <property type="project" value="UniProtKB-UniRule"/>
</dbReference>
<name>A0A2K2FZY9_9SPHN</name>
<dbReference type="AlphaFoldDB" id="A0A2K2FZY9"/>
<dbReference type="GO" id="GO:0046872">
    <property type="term" value="F:metal ion binding"/>
    <property type="evidence" value="ECO:0007669"/>
    <property type="project" value="UniProtKB-KW"/>
</dbReference>
<comment type="cofactor">
    <cofactor evidence="7">
        <name>FMN</name>
        <dbReference type="ChEBI" id="CHEBI:58210"/>
    </cofactor>
    <text evidence="7">Binds 1 FMN per subunit.</text>
</comment>
<dbReference type="PANTHER" id="PTHR36964">
    <property type="entry name" value="PROTEIN-METHIONINE-SULFOXIDE REDUCTASE HEME-BINDING SUBUNIT MSRQ"/>
    <property type="match status" value="1"/>
</dbReference>
<proteinExistence type="inferred from homology"/>
<evidence type="ECO:0000256" key="6">
    <source>
        <dbReference type="ARBA" id="ARBA00023136"/>
    </source>
</evidence>
<accession>A0A2K2FZY9</accession>
<evidence type="ECO:0000256" key="3">
    <source>
        <dbReference type="ARBA" id="ARBA00022692"/>
    </source>
</evidence>
<evidence type="ECO:0000256" key="4">
    <source>
        <dbReference type="ARBA" id="ARBA00022989"/>
    </source>
</evidence>
<keyword evidence="7" id="KW-1003">Cell membrane</keyword>
<dbReference type="InterPro" id="IPR022837">
    <property type="entry name" value="MsrQ-like"/>
</dbReference>
<feature type="transmembrane region" description="Helical" evidence="7">
    <location>
        <begin position="12"/>
        <end position="29"/>
    </location>
</feature>